<keyword evidence="1" id="KW-0812">Transmembrane</keyword>
<feature type="transmembrane region" description="Helical" evidence="1">
    <location>
        <begin position="20"/>
        <end position="44"/>
    </location>
</feature>
<evidence type="ECO:0000313" key="3">
    <source>
        <dbReference type="Proteomes" id="UP000571857"/>
    </source>
</evidence>
<accession>A0ABD4HPI4</accession>
<gene>
    <name evidence="2" type="ORF">HWH42_12540</name>
</gene>
<comment type="caution">
    <text evidence="2">The sequence shown here is derived from an EMBL/GenBank/DDBJ whole genome shotgun (WGS) entry which is preliminary data.</text>
</comment>
<sequence>MFALESKFYRCCEILFRMILLNLLFLLASFPIITAPAAFSAVVVSYEQPMAKVWQPFWTHFRKAWLKTLPIGVFNIFSFYFGLSLWQTFLAREAMMVKFLTVLFLLFLLSYNCNLYFMQEKTKQRHFFLFRDGFFWTVMNYHRTIGILFFTAVFYFLLFSWWPLFFYLIGLSGPLYFYHKVLL</sequence>
<dbReference type="RefSeq" id="WP_176333638.1">
    <property type="nucleotide sequence ID" value="NZ_CAKOCH010000009.1"/>
</dbReference>
<feature type="transmembrane region" description="Helical" evidence="1">
    <location>
        <begin position="64"/>
        <end position="83"/>
    </location>
</feature>
<keyword evidence="1" id="KW-0472">Membrane</keyword>
<protein>
    <recommendedName>
        <fullName evidence="4">DUF624 domain-containing protein</fullName>
    </recommendedName>
</protein>
<evidence type="ECO:0000313" key="2">
    <source>
        <dbReference type="EMBL" id="MBA0973395.1"/>
    </source>
</evidence>
<reference evidence="2 3" key="1">
    <citation type="submission" date="2020-06" db="EMBL/GenBank/DDBJ databases">
        <title>Crossreactivity between MHC class I-restricted antigens from cancer cells and an enterococcal bacteriophage.</title>
        <authorList>
            <person name="Fluckiger A."/>
            <person name="Daillere R."/>
            <person name="Sassi M."/>
            <person name="Cattoir V."/>
            <person name="Kroemer G."/>
            <person name="Zitvogel L."/>
        </authorList>
    </citation>
    <scope>NUCLEOTIDE SEQUENCE [LARGE SCALE GENOMIC DNA]</scope>
    <source>
        <strain evidence="2 3">EG4</strain>
    </source>
</reference>
<feature type="transmembrane region" description="Helical" evidence="1">
    <location>
        <begin position="95"/>
        <end position="117"/>
    </location>
</feature>
<organism evidence="2 3">
    <name type="scientific">Enterococcus gallinarum</name>
    <dbReference type="NCBI Taxonomy" id="1353"/>
    <lineage>
        <taxon>Bacteria</taxon>
        <taxon>Bacillati</taxon>
        <taxon>Bacillota</taxon>
        <taxon>Bacilli</taxon>
        <taxon>Lactobacillales</taxon>
        <taxon>Enterococcaceae</taxon>
        <taxon>Enterococcus</taxon>
    </lineage>
</organism>
<name>A0ABD4HPI4_ENTGA</name>
<dbReference type="AlphaFoldDB" id="A0ABD4HPI4"/>
<proteinExistence type="predicted"/>
<evidence type="ECO:0008006" key="4">
    <source>
        <dbReference type="Google" id="ProtNLM"/>
    </source>
</evidence>
<keyword evidence="1" id="KW-1133">Transmembrane helix</keyword>
<dbReference type="EMBL" id="JABXJK010000064">
    <property type="protein sequence ID" value="MBA0973395.1"/>
    <property type="molecule type" value="Genomic_DNA"/>
</dbReference>
<dbReference type="Proteomes" id="UP000571857">
    <property type="component" value="Unassembled WGS sequence"/>
</dbReference>
<feature type="transmembrane region" description="Helical" evidence="1">
    <location>
        <begin position="138"/>
        <end position="158"/>
    </location>
</feature>
<evidence type="ECO:0000256" key="1">
    <source>
        <dbReference type="SAM" id="Phobius"/>
    </source>
</evidence>